<proteinExistence type="inferred from homology"/>
<sequence>MTADRGPQHRNAATPQHRNAAAPQRRNAAAPQRRSTATPQRRDTATPRHRDTATPRHRNTATPQRSNTAAPAATITQQPRRSRRRRHGDFRHRNGRGLPRLSTARARAAPFQLHADGADDRDVLRLHPARRARAAYARRAALRGRDDQRRRRRGRRDHHRRDRPDGRLRAAREPLVRPGGRRALQPFVTEAAMLRRSTARCARLMPAALFACAALAPAAARAMGAAAAPMPEKVVPNPVAIGMFFVFVFATLALTRWAARRTRSARDFYTAGGGITGLQNGLAIAGDYMSAASFLGLSGMVFMFGFDGLIYSIGFLVGWPFVMFLIAEPLRNLGKFTFVDVVAYRFAQRPIRLLTSASALTIVVLYLVVQMVGAGKLIQLLFGLSYGVAELIVGVLMVVYVFFGGMTATTWVQVIKAVLLLAGATLLAALALGEFGFSLDEMFRRAVAVHPGALGIMGPGKLIRDPANALSLGIALMFGTAGFPHILMRFFTVPNAKEARKSVLYATGFIGYFYLLTFVIGFSAIVLLAQHPEFFRHDAAGAFNLTRDLVGGSNMVAVKLAQAVGGNWFYGFIAAVTFATILAVVAGLTLAGATTISHDLYAQMWARGKPHERREMRISRAATLALSAVAIGLSILFEHVNVAFMVGLVAAVAASANFPVLATSIFWRGMTTRGAVAGGGLGLASAVALTVLSKSVWVDVLHHAHAPVFLDNPALVSVPLAFAGIVIGSLTDRSERARRERDAFARQEFYAQTGALATRAATH</sequence>
<feature type="transmembrane region" description="Helical" evidence="18">
    <location>
        <begin position="713"/>
        <end position="731"/>
    </location>
</feature>
<dbReference type="GO" id="GO:0015293">
    <property type="term" value="F:symporter activity"/>
    <property type="evidence" value="ECO:0007669"/>
    <property type="project" value="UniProtKB-KW"/>
</dbReference>
<feature type="transmembrane region" description="Helical" evidence="18">
    <location>
        <begin position="643"/>
        <end position="667"/>
    </location>
</feature>
<dbReference type="FunFam" id="1.20.1730.10:FF:000001">
    <property type="entry name" value="Cation/acetate symporter ActP"/>
    <property type="match status" value="1"/>
</dbReference>
<dbReference type="EnsemblBacteria" id="ABA51013">
    <property type="protein sequence ID" value="ABA51013"/>
    <property type="gene ID" value="BURPS1710b_0639"/>
</dbReference>
<evidence type="ECO:0000256" key="15">
    <source>
        <dbReference type="ARBA" id="ARBA00032392"/>
    </source>
</evidence>
<feature type="compositionally biased region" description="Low complexity" evidence="17">
    <location>
        <begin position="68"/>
        <end position="79"/>
    </location>
</feature>
<evidence type="ECO:0000256" key="16">
    <source>
        <dbReference type="RuleBase" id="RU362091"/>
    </source>
</evidence>
<evidence type="ECO:0000256" key="2">
    <source>
        <dbReference type="ARBA" id="ARBA00006434"/>
    </source>
</evidence>
<comment type="similarity">
    <text evidence="2 16">Belongs to the sodium:solute symporter (SSF) (TC 2.A.21) family.</text>
</comment>
<feature type="transmembrane region" description="Helical" evidence="18">
    <location>
        <begin position="568"/>
        <end position="597"/>
    </location>
</feature>
<gene>
    <name evidence="19" type="primary">paaL</name>
    <name evidence="19" type="ordered locus">BURPS1710b_0639</name>
</gene>
<dbReference type="GO" id="GO:0006814">
    <property type="term" value="P:sodium ion transport"/>
    <property type="evidence" value="ECO:0007669"/>
    <property type="project" value="UniProtKB-KW"/>
</dbReference>
<dbReference type="InterPro" id="IPR050277">
    <property type="entry name" value="Sodium:Solute_Symporter"/>
</dbReference>
<evidence type="ECO:0000256" key="18">
    <source>
        <dbReference type="SAM" id="Phobius"/>
    </source>
</evidence>
<dbReference type="HOGENOM" id="CLU_018808_8_3_4"/>
<dbReference type="PANTHER" id="PTHR48086">
    <property type="entry name" value="SODIUM/PROLINE SYMPORTER-RELATED"/>
    <property type="match status" value="1"/>
</dbReference>
<dbReference type="Proteomes" id="UP000002700">
    <property type="component" value="Chromosome I"/>
</dbReference>
<evidence type="ECO:0000256" key="10">
    <source>
        <dbReference type="ARBA" id="ARBA00023053"/>
    </source>
</evidence>
<evidence type="ECO:0000256" key="11">
    <source>
        <dbReference type="ARBA" id="ARBA00023065"/>
    </source>
</evidence>
<dbReference type="Gene3D" id="1.20.1730.10">
    <property type="entry name" value="Sodium/glucose cotransporter"/>
    <property type="match status" value="1"/>
</dbReference>
<dbReference type="PANTHER" id="PTHR48086:SF6">
    <property type="entry name" value="CATION_ACETATE SYMPORTER ACTP"/>
    <property type="match status" value="1"/>
</dbReference>
<feature type="compositionally biased region" description="Basic residues" evidence="17">
    <location>
        <begin position="80"/>
        <end position="95"/>
    </location>
</feature>
<evidence type="ECO:0000256" key="12">
    <source>
        <dbReference type="ARBA" id="ARBA00023136"/>
    </source>
</evidence>
<accession>Q3JWK1</accession>
<dbReference type="InterPro" id="IPR001734">
    <property type="entry name" value="Na/solute_symporter"/>
</dbReference>
<feature type="transmembrane region" description="Helical" evidence="18">
    <location>
        <begin position="204"/>
        <end position="227"/>
    </location>
</feature>
<dbReference type="GO" id="GO:0015123">
    <property type="term" value="F:acetate transmembrane transporter activity"/>
    <property type="evidence" value="ECO:0007669"/>
    <property type="project" value="TreeGrafter"/>
</dbReference>
<dbReference type="GO" id="GO:0005886">
    <property type="term" value="C:plasma membrane"/>
    <property type="evidence" value="ECO:0007669"/>
    <property type="project" value="UniProtKB-SubCell"/>
</dbReference>
<evidence type="ECO:0000256" key="17">
    <source>
        <dbReference type="SAM" id="MobiDB-lite"/>
    </source>
</evidence>
<dbReference type="GO" id="GO:0006847">
    <property type="term" value="P:plasma membrane acetate transport"/>
    <property type="evidence" value="ECO:0007669"/>
    <property type="project" value="TreeGrafter"/>
</dbReference>
<feature type="compositionally biased region" description="Basic and acidic residues" evidence="17">
    <location>
        <begin position="162"/>
        <end position="174"/>
    </location>
</feature>
<evidence type="ECO:0000256" key="13">
    <source>
        <dbReference type="ARBA" id="ARBA00023201"/>
    </source>
</evidence>
<evidence type="ECO:0000256" key="4">
    <source>
        <dbReference type="ARBA" id="ARBA00022448"/>
    </source>
</evidence>
<keyword evidence="10" id="KW-0915">Sodium</keyword>
<evidence type="ECO:0000313" key="19">
    <source>
        <dbReference type="EMBL" id="ABA51013.1"/>
    </source>
</evidence>
<feature type="transmembrane region" description="Helical" evidence="18">
    <location>
        <begin position="674"/>
        <end position="693"/>
    </location>
</feature>
<feature type="transmembrane region" description="Helical" evidence="18">
    <location>
        <begin position="503"/>
        <end position="529"/>
    </location>
</feature>
<evidence type="ECO:0000256" key="1">
    <source>
        <dbReference type="ARBA" id="ARBA00004429"/>
    </source>
</evidence>
<feature type="region of interest" description="Disordered" evidence="17">
    <location>
        <begin position="135"/>
        <end position="174"/>
    </location>
</feature>
<evidence type="ECO:0000313" key="20">
    <source>
        <dbReference type="Proteomes" id="UP000002700"/>
    </source>
</evidence>
<comment type="subcellular location">
    <subcellularLocation>
        <location evidence="1">Cell inner membrane</location>
        <topology evidence="1">Multi-pass membrane protein</topology>
    </subcellularLocation>
</comment>
<feature type="transmembrane region" description="Helical" evidence="18">
    <location>
        <begin position="469"/>
        <end position="491"/>
    </location>
</feature>
<evidence type="ECO:0000256" key="3">
    <source>
        <dbReference type="ARBA" id="ARBA00018047"/>
    </source>
</evidence>
<dbReference type="PROSITE" id="PS50283">
    <property type="entry name" value="NA_SOLUT_SYMP_3"/>
    <property type="match status" value="1"/>
</dbReference>
<dbReference type="EMBL" id="CP000124">
    <property type="protein sequence ID" value="ABA51013.1"/>
    <property type="molecule type" value="Genomic_DNA"/>
</dbReference>
<feature type="compositionally biased region" description="Basic residues" evidence="17">
    <location>
        <begin position="150"/>
        <end position="161"/>
    </location>
</feature>
<feature type="transmembrane region" description="Helical" evidence="18">
    <location>
        <begin position="618"/>
        <end position="637"/>
    </location>
</feature>
<keyword evidence="13" id="KW-0739">Sodium transport</keyword>
<feature type="transmembrane region" description="Helical" evidence="18">
    <location>
        <begin position="239"/>
        <end position="259"/>
    </location>
</feature>
<feature type="compositionally biased region" description="Low complexity" evidence="17">
    <location>
        <begin position="18"/>
        <end position="34"/>
    </location>
</feature>
<evidence type="ECO:0000256" key="14">
    <source>
        <dbReference type="ARBA" id="ARBA00031561"/>
    </source>
</evidence>
<keyword evidence="4" id="KW-0813">Transport</keyword>
<keyword evidence="7 18" id="KW-0812">Transmembrane</keyword>
<evidence type="ECO:0000256" key="9">
    <source>
        <dbReference type="ARBA" id="ARBA00022989"/>
    </source>
</evidence>
<reference evidence="19 20" key="1">
    <citation type="submission" date="2005-09" db="EMBL/GenBank/DDBJ databases">
        <authorList>
            <person name="Woods D.E."/>
            <person name="Nierman W.C."/>
        </authorList>
    </citation>
    <scope>NUCLEOTIDE SEQUENCE [LARGE SCALE GENOMIC DNA]</scope>
    <source>
        <strain evidence="19 20">1710b</strain>
    </source>
</reference>
<feature type="transmembrane region" description="Helical" evidence="18">
    <location>
        <begin position="280"/>
        <end position="303"/>
    </location>
</feature>
<organism evidence="19 20">
    <name type="scientific">Burkholderia pseudomallei (strain 1710b)</name>
    <dbReference type="NCBI Taxonomy" id="320372"/>
    <lineage>
        <taxon>Bacteria</taxon>
        <taxon>Pseudomonadati</taxon>
        <taxon>Pseudomonadota</taxon>
        <taxon>Betaproteobacteria</taxon>
        <taxon>Burkholderiales</taxon>
        <taxon>Burkholderiaceae</taxon>
        <taxon>Burkholderia</taxon>
        <taxon>pseudomallei group</taxon>
    </lineage>
</organism>
<name>Q3JWK1_BURP1</name>
<feature type="transmembrane region" description="Helical" evidence="18">
    <location>
        <begin position="351"/>
        <end position="372"/>
    </location>
</feature>
<feature type="compositionally biased region" description="Basic and acidic residues" evidence="17">
    <location>
        <begin position="40"/>
        <end position="54"/>
    </location>
</feature>
<protein>
    <recommendedName>
        <fullName evidence="3">Cation/acetate symporter ActP</fullName>
    </recommendedName>
    <alternativeName>
        <fullName evidence="15">Acetate permease</fullName>
    </alternativeName>
    <alternativeName>
        <fullName evidence="14">Acetate transporter ActP</fullName>
    </alternativeName>
</protein>
<dbReference type="NCBIfam" id="NF006903">
    <property type="entry name" value="PRK09395.1"/>
    <property type="match status" value="1"/>
</dbReference>
<dbReference type="Pfam" id="PF00474">
    <property type="entry name" value="SSF"/>
    <property type="match status" value="1"/>
</dbReference>
<feature type="transmembrane region" description="Helical" evidence="18">
    <location>
        <begin position="309"/>
        <end position="330"/>
    </location>
</feature>
<dbReference type="KEGG" id="bpm:BURPS1710b_0639"/>
<keyword evidence="12 18" id="KW-0472">Membrane</keyword>
<keyword evidence="11" id="KW-0406">Ion transport</keyword>
<keyword evidence="6" id="KW-0997">Cell inner membrane</keyword>
<dbReference type="CDD" id="cd11480">
    <property type="entry name" value="SLC5sbd_u4"/>
    <property type="match status" value="1"/>
</dbReference>
<keyword evidence="5" id="KW-1003">Cell membrane</keyword>
<dbReference type="NCBIfam" id="TIGR00813">
    <property type="entry name" value="sss"/>
    <property type="match status" value="1"/>
</dbReference>
<keyword evidence="9 18" id="KW-1133">Transmembrane helix</keyword>
<dbReference type="InterPro" id="IPR038377">
    <property type="entry name" value="Na/Glc_symporter_sf"/>
</dbReference>
<evidence type="ECO:0000256" key="5">
    <source>
        <dbReference type="ARBA" id="ARBA00022475"/>
    </source>
</evidence>
<keyword evidence="8" id="KW-0769">Symport</keyword>
<feature type="transmembrane region" description="Helical" evidence="18">
    <location>
        <begin position="414"/>
        <end position="433"/>
    </location>
</feature>
<dbReference type="AlphaFoldDB" id="Q3JWK1"/>
<evidence type="ECO:0000256" key="6">
    <source>
        <dbReference type="ARBA" id="ARBA00022519"/>
    </source>
</evidence>
<feature type="region of interest" description="Disordered" evidence="17">
    <location>
        <begin position="1"/>
        <end position="103"/>
    </location>
</feature>
<evidence type="ECO:0000256" key="7">
    <source>
        <dbReference type="ARBA" id="ARBA00022692"/>
    </source>
</evidence>
<feature type="transmembrane region" description="Helical" evidence="18">
    <location>
        <begin position="378"/>
        <end position="402"/>
    </location>
</feature>
<evidence type="ECO:0000256" key="8">
    <source>
        <dbReference type="ARBA" id="ARBA00022847"/>
    </source>
</evidence>